<dbReference type="EMBL" id="CM045770">
    <property type="protein sequence ID" value="KAI7992369.1"/>
    <property type="molecule type" value="Genomic_DNA"/>
</dbReference>
<reference evidence="1 2" key="1">
    <citation type="journal article" date="2022" name="Plant J.">
        <title>Chromosome-level genome of Camellia lanceoleosa provides a valuable resource for understanding genome evolution and self-incompatibility.</title>
        <authorList>
            <person name="Gong W."/>
            <person name="Xiao S."/>
            <person name="Wang L."/>
            <person name="Liao Z."/>
            <person name="Chang Y."/>
            <person name="Mo W."/>
            <person name="Hu G."/>
            <person name="Li W."/>
            <person name="Zhao G."/>
            <person name="Zhu H."/>
            <person name="Hu X."/>
            <person name="Ji K."/>
            <person name="Xiang X."/>
            <person name="Song Q."/>
            <person name="Yuan D."/>
            <person name="Jin S."/>
            <person name="Zhang L."/>
        </authorList>
    </citation>
    <scope>NUCLEOTIDE SEQUENCE [LARGE SCALE GENOMIC DNA]</scope>
    <source>
        <strain evidence="1">SQ_2022a</strain>
    </source>
</reference>
<comment type="caution">
    <text evidence="1">The sequence shown here is derived from an EMBL/GenBank/DDBJ whole genome shotgun (WGS) entry which is preliminary data.</text>
</comment>
<sequence length="115" mass="12758">MILWKRRRLTLYSVCFHELGFADVHLEGDSLTVVNAFMAANCAEFELAGFGPLIMEARQVSSSFHSFMVSHVRRTGNVVAHRLARLAIFSPGLRVWMEEVPTSVASAVYLDVAGS</sequence>
<name>A0ACC0FUX8_9ERIC</name>
<evidence type="ECO:0000313" key="2">
    <source>
        <dbReference type="Proteomes" id="UP001060215"/>
    </source>
</evidence>
<gene>
    <name evidence="1" type="ORF">LOK49_LG12G02674</name>
</gene>
<organism evidence="1 2">
    <name type="scientific">Camellia lanceoleosa</name>
    <dbReference type="NCBI Taxonomy" id="1840588"/>
    <lineage>
        <taxon>Eukaryota</taxon>
        <taxon>Viridiplantae</taxon>
        <taxon>Streptophyta</taxon>
        <taxon>Embryophyta</taxon>
        <taxon>Tracheophyta</taxon>
        <taxon>Spermatophyta</taxon>
        <taxon>Magnoliopsida</taxon>
        <taxon>eudicotyledons</taxon>
        <taxon>Gunneridae</taxon>
        <taxon>Pentapetalae</taxon>
        <taxon>asterids</taxon>
        <taxon>Ericales</taxon>
        <taxon>Theaceae</taxon>
        <taxon>Camellia</taxon>
    </lineage>
</organism>
<evidence type="ECO:0000313" key="1">
    <source>
        <dbReference type="EMBL" id="KAI7992369.1"/>
    </source>
</evidence>
<accession>A0ACC0FUX8</accession>
<proteinExistence type="predicted"/>
<keyword evidence="2" id="KW-1185">Reference proteome</keyword>
<protein>
    <submittedName>
        <fullName evidence="1">Uncharacterized protein</fullName>
    </submittedName>
</protein>
<dbReference type="Proteomes" id="UP001060215">
    <property type="component" value="Chromosome 13"/>
</dbReference>